<evidence type="ECO:0000313" key="9">
    <source>
        <dbReference type="Proteomes" id="UP000053617"/>
    </source>
</evidence>
<protein>
    <recommendedName>
        <fullName evidence="7">Xylanolytic transcriptional activator regulatory domain-containing protein</fullName>
    </recommendedName>
</protein>
<dbReference type="Pfam" id="PF04082">
    <property type="entry name" value="Fungal_trans"/>
    <property type="match status" value="1"/>
</dbReference>
<organism evidence="8 9">
    <name type="scientific">Rhinocladiella mackenziei CBS 650.93</name>
    <dbReference type="NCBI Taxonomy" id="1442369"/>
    <lineage>
        <taxon>Eukaryota</taxon>
        <taxon>Fungi</taxon>
        <taxon>Dikarya</taxon>
        <taxon>Ascomycota</taxon>
        <taxon>Pezizomycotina</taxon>
        <taxon>Eurotiomycetes</taxon>
        <taxon>Chaetothyriomycetidae</taxon>
        <taxon>Chaetothyriales</taxon>
        <taxon>Herpotrichiellaceae</taxon>
        <taxon>Rhinocladiella</taxon>
    </lineage>
</organism>
<evidence type="ECO:0000256" key="5">
    <source>
        <dbReference type="ARBA" id="ARBA00023242"/>
    </source>
</evidence>
<feature type="domain" description="Xylanolytic transcriptional activator regulatory" evidence="7">
    <location>
        <begin position="287"/>
        <end position="464"/>
    </location>
</feature>
<evidence type="ECO:0000256" key="4">
    <source>
        <dbReference type="ARBA" id="ARBA00023163"/>
    </source>
</evidence>
<dbReference type="GO" id="GO:0008270">
    <property type="term" value="F:zinc ion binding"/>
    <property type="evidence" value="ECO:0007669"/>
    <property type="project" value="InterPro"/>
</dbReference>
<feature type="region of interest" description="Disordered" evidence="6">
    <location>
        <begin position="70"/>
        <end position="94"/>
    </location>
</feature>
<dbReference type="STRING" id="1442369.A0A0D2G4G2"/>
<dbReference type="VEuPathDB" id="FungiDB:Z518_00642"/>
<keyword evidence="4" id="KW-0804">Transcription</keyword>
<proteinExistence type="predicted"/>
<dbReference type="HOGENOM" id="CLU_003487_2_0_1"/>
<evidence type="ECO:0000259" key="7">
    <source>
        <dbReference type="Pfam" id="PF04082"/>
    </source>
</evidence>
<keyword evidence="2" id="KW-0862">Zinc</keyword>
<dbReference type="GO" id="GO:0003677">
    <property type="term" value="F:DNA binding"/>
    <property type="evidence" value="ECO:0007669"/>
    <property type="project" value="InterPro"/>
</dbReference>
<gene>
    <name evidence="8" type="ORF">Z518_00642</name>
</gene>
<dbReference type="OrthoDB" id="40579at2759"/>
<name>A0A0D2G4G2_9EURO</name>
<keyword evidence="1" id="KW-0479">Metal-binding</keyword>
<dbReference type="EMBL" id="KN847475">
    <property type="protein sequence ID" value="KIX09562.1"/>
    <property type="molecule type" value="Genomic_DNA"/>
</dbReference>
<keyword evidence="5" id="KW-0539">Nucleus</keyword>
<evidence type="ECO:0000256" key="2">
    <source>
        <dbReference type="ARBA" id="ARBA00022833"/>
    </source>
</evidence>
<dbReference type="GO" id="GO:0006351">
    <property type="term" value="P:DNA-templated transcription"/>
    <property type="evidence" value="ECO:0007669"/>
    <property type="project" value="InterPro"/>
</dbReference>
<dbReference type="GeneID" id="25288713"/>
<evidence type="ECO:0000256" key="3">
    <source>
        <dbReference type="ARBA" id="ARBA00023015"/>
    </source>
</evidence>
<feature type="compositionally biased region" description="Polar residues" evidence="6">
    <location>
        <begin position="84"/>
        <end position="94"/>
    </location>
</feature>
<reference evidence="8 9" key="1">
    <citation type="submission" date="2015-01" db="EMBL/GenBank/DDBJ databases">
        <title>The Genome Sequence of Rhinocladiella mackenzie CBS 650.93.</title>
        <authorList>
            <consortium name="The Broad Institute Genomics Platform"/>
            <person name="Cuomo C."/>
            <person name="de Hoog S."/>
            <person name="Gorbushina A."/>
            <person name="Stielow B."/>
            <person name="Teixiera M."/>
            <person name="Abouelleil A."/>
            <person name="Chapman S.B."/>
            <person name="Priest M."/>
            <person name="Young S.K."/>
            <person name="Wortman J."/>
            <person name="Nusbaum C."/>
            <person name="Birren B."/>
        </authorList>
    </citation>
    <scope>NUCLEOTIDE SEQUENCE [LARGE SCALE GENOMIC DNA]</scope>
    <source>
        <strain evidence="8 9">CBS 650.93</strain>
    </source>
</reference>
<dbReference type="PANTHER" id="PTHR47660">
    <property type="entry name" value="TRANSCRIPTION FACTOR WITH C2H2 AND ZN(2)-CYS(6) DNA BINDING DOMAIN (EUROFUNG)-RELATED-RELATED"/>
    <property type="match status" value="1"/>
</dbReference>
<dbReference type="AlphaFoldDB" id="A0A0D2G4G2"/>
<dbReference type="RefSeq" id="XP_013276698.1">
    <property type="nucleotide sequence ID" value="XM_013421244.1"/>
</dbReference>
<sequence length="763" mass="85463">MYARPLERLKRVNPVLPRRLSATMRNAVDVAPRRISLVGDLDDPSVYVSSASSDLQPLQVMTPCLDVTGLSEMPRSPRAEPRTPSVTQTWKNRSSYVDPNGPWDDAFNGIIGSSREFGFASNMFDLGNDINFVLTDPDIDFLASLPKLPSYDRVNTPPSPSASLASRLGQATSDAVVEAFKQSAGRWDPEKHHYRAVALESSLSLGTTKIDGVGRFDPHIFNEDLSINIRDQILGVIARSCEQDNLVHVISAFPGVEVLDRLLKAFLTWHVAQTESWIHLPTMSLKEARIELLMACIASAAAISPSRPVQKFGLAIQEFLVFHLWQMSEKANTLIRDLQFLQAFMLHLQIGTWSGIRRKMEMCSSFLGILSNSLRGGDRYRYASYTGLVPHPDDEGSVLESKWKIWVREESFKRLVHCVYIYSSQETLLTSGTPPIFYSELSLPLPQARRLWFARSATEWKTAFLDMQLDERGRSPCIIDLLSDPTRMGSLSTLYDRGLAEVAFLYACSSLIRRYRQDQTVFLSNGNANNRERVLSDEMQHRGILQILNDARSNRERDNEHTAPESDLILEVLFMHLFASLDQMELVAGKDGPEEARLAYPSLHRWIQTSGARQAVWHAGQVLNALRKLPPEQLSNFCAVVAYHASLCIWIYGVVSQDGNDSASAKSTPPSSDQLPEVLIDGEESIETLRWISQNRGVPVITDDSEPHTAGRRLKNIPITRSGELTDVVLSTVMVKFSWKNSVLVENICRLLHALGKTSKGVE</sequence>
<dbReference type="InterPro" id="IPR007219">
    <property type="entry name" value="XnlR_reg_dom"/>
</dbReference>
<evidence type="ECO:0000313" key="8">
    <source>
        <dbReference type="EMBL" id="KIX09562.1"/>
    </source>
</evidence>
<evidence type="ECO:0000256" key="1">
    <source>
        <dbReference type="ARBA" id="ARBA00022723"/>
    </source>
</evidence>
<keyword evidence="3" id="KW-0805">Transcription regulation</keyword>
<dbReference type="Proteomes" id="UP000053617">
    <property type="component" value="Unassembled WGS sequence"/>
</dbReference>
<keyword evidence="9" id="KW-1185">Reference proteome</keyword>
<dbReference type="PANTHER" id="PTHR47660:SF2">
    <property type="entry name" value="TRANSCRIPTION FACTOR WITH C2H2 AND ZN(2)-CYS(6) DNA BINDING DOMAIN (EUROFUNG)"/>
    <property type="match status" value="1"/>
</dbReference>
<accession>A0A0D2G4G2</accession>
<evidence type="ECO:0000256" key="6">
    <source>
        <dbReference type="SAM" id="MobiDB-lite"/>
    </source>
</evidence>